<dbReference type="Proteomes" id="UP000031774">
    <property type="component" value="Chromosome"/>
</dbReference>
<evidence type="ECO:0000313" key="1">
    <source>
        <dbReference type="EMBL" id="AJF69558.1"/>
    </source>
</evidence>
<organism evidence="1 2">
    <name type="scientific">Streptomyces vietnamensis</name>
    <dbReference type="NCBI Taxonomy" id="362257"/>
    <lineage>
        <taxon>Bacteria</taxon>
        <taxon>Bacillati</taxon>
        <taxon>Actinomycetota</taxon>
        <taxon>Actinomycetes</taxon>
        <taxon>Kitasatosporales</taxon>
        <taxon>Streptomycetaceae</taxon>
        <taxon>Streptomyces</taxon>
    </lineage>
</organism>
<dbReference type="GO" id="GO:0043531">
    <property type="term" value="F:ADP binding"/>
    <property type="evidence" value="ECO:0007669"/>
    <property type="project" value="InterPro"/>
</dbReference>
<accession>A0A0B5IIQ6</accession>
<dbReference type="PANTHER" id="PTHR47691">
    <property type="entry name" value="REGULATOR-RELATED"/>
    <property type="match status" value="1"/>
</dbReference>
<name>A0A0B5IIQ6_9ACTN</name>
<keyword evidence="2" id="KW-1185">Reference proteome</keyword>
<dbReference type="PANTHER" id="PTHR47691:SF3">
    <property type="entry name" value="HTH-TYPE TRANSCRIPTIONAL REGULATOR RV0890C-RELATED"/>
    <property type="match status" value="1"/>
</dbReference>
<dbReference type="Gene3D" id="3.40.50.300">
    <property type="entry name" value="P-loop containing nucleotide triphosphate hydrolases"/>
    <property type="match status" value="1"/>
</dbReference>
<dbReference type="STRING" id="362257.SVTN_05295"/>
<dbReference type="EMBL" id="CP010407">
    <property type="protein sequence ID" value="AJF69558.1"/>
    <property type="molecule type" value="Genomic_DNA"/>
</dbReference>
<sequence>MSGVTTVFGLVVSDVWEQAKARDWRLFRRRGSGEDTGQDAEGIAGELEAAGREVASARAAGNEAEAAAIQEHWSERLLRVLREDPAAVAELQELIAAFGTPGTATYSGGGVNHGPAFHGSQIHGDVTIHVQQAAPAPAPVSYEPRPDQVPALTAAFVNRTADLSELDGWFGRPSSTAPPVGIGVLHGLPGVGKTATAWHWATTAREQYPDGQLYVDFAALRGQAGGDVSEAVAMCLRGLGVSDAYMPGSLQERAALFRSRTAGRRLLVVLDDVGEPAQVRPLVPKGPGSAVLVTSRTALGELVYDGARVLALRPLDPDGALRLLAERCGEDTVEADRAAAERLIELCGGLPVALRIAAARLLTDRTLTTTALATELTDENRRLEGLSLGPLGGEHSMSAVLNPTYRLLPAGAARLYRYLGWHPCRTHDVDTAAAALGATPAETAPLLARLADDALLERTADRRYRMHDLVRLHARERAVAEEPRTGERELVARVLTHQLVLTARADRAIREDRLRIADLRALLDGTSDPFAAPGGPAPLAWLESRSADILAVLRAGAAQEGLETPVWQLAEAYSVLFLHQRALGPWRESLELGAAAAATAVAPAAEARLRSLLSRPLLDLGEDERARAELDTALACAEVAGHQVLSASVREFDGRYWDRHDPARAVAAYRASLELNSGAGEARGAAIATYFLGCAQDAAGEHTTALTTLRAAHRMLTECRDPRMAARATAALGIALDHLGDTEEAVRALEAAAGTLRAERATHYEAQALVALADIAERTGLRRDDVPGWLERAAHIHEAGGSPLAPALRERLRPYAQGGGAGPEEQG</sequence>
<dbReference type="SUPFAM" id="SSF52540">
    <property type="entry name" value="P-loop containing nucleoside triphosphate hydrolases"/>
    <property type="match status" value="1"/>
</dbReference>
<evidence type="ECO:0000313" key="2">
    <source>
        <dbReference type="Proteomes" id="UP000031774"/>
    </source>
</evidence>
<proteinExistence type="predicted"/>
<dbReference type="HOGENOM" id="CLU_004665_2_1_11"/>
<dbReference type="KEGG" id="svt:SVTN_05295"/>
<dbReference type="AlphaFoldDB" id="A0A0B5IIQ6"/>
<dbReference type="Gene3D" id="1.25.40.10">
    <property type="entry name" value="Tetratricopeptide repeat domain"/>
    <property type="match status" value="1"/>
</dbReference>
<dbReference type="PRINTS" id="PR00364">
    <property type="entry name" value="DISEASERSIST"/>
</dbReference>
<protein>
    <submittedName>
        <fullName evidence="1">Uncharacterized protein</fullName>
    </submittedName>
</protein>
<dbReference type="InterPro" id="IPR027417">
    <property type="entry name" value="P-loop_NTPase"/>
</dbReference>
<reference evidence="1 2" key="1">
    <citation type="submission" date="2014-12" db="EMBL/GenBank/DDBJ databases">
        <title>Complete genome sequence of Streptomyces vietnamensis strain GIMV4.0001, a genetic manipulable producer of the benzoisochromanequinone antibiotic granaticin.</title>
        <authorList>
            <person name="Deng M.R."/>
            <person name="Guo J."/>
            <person name="Ma L.Y."/>
            <person name="Feng G.D."/>
            <person name="Mo C.Y."/>
            <person name="Zhu H.H."/>
        </authorList>
    </citation>
    <scope>NUCLEOTIDE SEQUENCE [LARGE SCALE GENOMIC DNA]</scope>
    <source>
        <strain evidence="2">GIMV4.0001</strain>
    </source>
</reference>
<dbReference type="SUPFAM" id="SSF48452">
    <property type="entry name" value="TPR-like"/>
    <property type="match status" value="1"/>
</dbReference>
<dbReference type="InterPro" id="IPR011990">
    <property type="entry name" value="TPR-like_helical_dom_sf"/>
</dbReference>
<gene>
    <name evidence="1" type="ORF">SVTN_05295</name>
</gene>